<dbReference type="PANTHER" id="PTHR46246">
    <property type="entry name" value="GUANOSINE-3',5'-BIS(DIPHOSPHATE) 3'-PYROPHOSPHOHYDROLASE MESH1"/>
    <property type="match status" value="1"/>
</dbReference>
<accession>A0A1M5A5F3</accession>
<dbReference type="EMBL" id="FQVG01000047">
    <property type="protein sequence ID" value="SHF25501.1"/>
    <property type="molecule type" value="Genomic_DNA"/>
</dbReference>
<dbReference type="PANTHER" id="PTHR46246:SF1">
    <property type="entry name" value="GUANOSINE-3',5'-BIS(DIPHOSPHATE) 3'-PYROPHOSPHOHYDROLASE MESH1"/>
    <property type="match status" value="1"/>
</dbReference>
<name>A0A1M5A5F3_9CLOT</name>
<proteinExistence type="predicted"/>
<dbReference type="InterPro" id="IPR003607">
    <property type="entry name" value="HD/PDEase_dom"/>
</dbReference>
<gene>
    <name evidence="2" type="ORF">SAMN02746091_02104</name>
</gene>
<dbReference type="InterPro" id="IPR052194">
    <property type="entry name" value="MESH1"/>
</dbReference>
<evidence type="ECO:0000259" key="1">
    <source>
        <dbReference type="SMART" id="SM00471"/>
    </source>
</evidence>
<dbReference type="Proteomes" id="UP000184423">
    <property type="component" value="Unassembled WGS sequence"/>
</dbReference>
<dbReference type="AlphaFoldDB" id="A0A1M5A5F3"/>
<dbReference type="Pfam" id="PF13328">
    <property type="entry name" value="HD_4"/>
    <property type="match status" value="1"/>
</dbReference>
<dbReference type="SUPFAM" id="SSF109604">
    <property type="entry name" value="HD-domain/PDEase-like"/>
    <property type="match status" value="1"/>
</dbReference>
<organism evidence="2 3">
    <name type="scientific">Caloramator proteoclasticus DSM 10124</name>
    <dbReference type="NCBI Taxonomy" id="1121262"/>
    <lineage>
        <taxon>Bacteria</taxon>
        <taxon>Bacillati</taxon>
        <taxon>Bacillota</taxon>
        <taxon>Clostridia</taxon>
        <taxon>Eubacteriales</taxon>
        <taxon>Clostridiaceae</taxon>
        <taxon>Caloramator</taxon>
    </lineage>
</organism>
<dbReference type="GO" id="GO:0008893">
    <property type="term" value="F:guanosine-3',5'-bis(diphosphate) 3'-diphosphatase activity"/>
    <property type="evidence" value="ECO:0007669"/>
    <property type="project" value="TreeGrafter"/>
</dbReference>
<dbReference type="SMART" id="SM00471">
    <property type="entry name" value="HDc"/>
    <property type="match status" value="1"/>
</dbReference>
<dbReference type="RefSeq" id="WP_051350660.1">
    <property type="nucleotide sequence ID" value="NZ_FQVG01000047.1"/>
</dbReference>
<dbReference type="Gene3D" id="1.10.3210.10">
    <property type="entry name" value="Hypothetical protein af1432"/>
    <property type="match status" value="1"/>
</dbReference>
<feature type="domain" description="HD/PDEase" evidence="1">
    <location>
        <begin position="21"/>
        <end position="144"/>
    </location>
</feature>
<evidence type="ECO:0000313" key="3">
    <source>
        <dbReference type="Proteomes" id="UP000184423"/>
    </source>
</evidence>
<sequence>MNSLALKIAWDVHKEQKRKGSNAPYIIHPVEVAVIILENGGDDDLVTAGLLHDTLEDITSGRMELLKLIKTNFPKRVVDIVLSVTEQEKLLVNRSLTRSEKINTWKKRKQEAIDKLKNASIDVKIVSCADKLSNIRSMVEDYNTMRDKLWVMFNAGYDEQKWYYFELLDVFLDLKAYPMYKELQEKINYIFK</sequence>
<evidence type="ECO:0000313" key="2">
    <source>
        <dbReference type="EMBL" id="SHF25501.1"/>
    </source>
</evidence>
<keyword evidence="3" id="KW-1185">Reference proteome</keyword>
<reference evidence="3" key="1">
    <citation type="submission" date="2016-11" db="EMBL/GenBank/DDBJ databases">
        <authorList>
            <person name="Varghese N."/>
            <person name="Submissions S."/>
        </authorList>
    </citation>
    <scope>NUCLEOTIDE SEQUENCE [LARGE SCALE GENOMIC DNA]</scope>
    <source>
        <strain evidence="3">DSM 10124</strain>
    </source>
</reference>
<dbReference type="CDD" id="cd00077">
    <property type="entry name" value="HDc"/>
    <property type="match status" value="1"/>
</dbReference>
<protein>
    <submittedName>
        <fullName evidence="2">HD domain-containing protein</fullName>
    </submittedName>
</protein>